<accession>A0A543AFD8</accession>
<gene>
    <name evidence="1" type="ORF">FB556_1762</name>
</gene>
<reference evidence="1 2" key="1">
    <citation type="submission" date="2019-06" db="EMBL/GenBank/DDBJ databases">
        <title>Sequencing the genomes of 1000 actinobacteria strains.</title>
        <authorList>
            <person name="Klenk H.-P."/>
        </authorList>
    </citation>
    <scope>NUCLEOTIDE SEQUENCE [LARGE SCALE GENOMIC DNA]</scope>
    <source>
        <strain evidence="1 2">DSM 24083</strain>
    </source>
</reference>
<proteinExistence type="predicted"/>
<evidence type="ECO:0000313" key="2">
    <source>
        <dbReference type="Proteomes" id="UP000319746"/>
    </source>
</evidence>
<dbReference type="EMBL" id="VFOU01000003">
    <property type="protein sequence ID" value="TQL71289.1"/>
    <property type="molecule type" value="Genomic_DNA"/>
</dbReference>
<keyword evidence="2" id="KW-1185">Reference proteome</keyword>
<dbReference type="Proteomes" id="UP000319746">
    <property type="component" value="Unassembled WGS sequence"/>
</dbReference>
<sequence length="84" mass="9400">MGEVATIQYVTAPADMDWWRKDNTPPLISGGIGSSGQVALTLHRKFIELKYSDDGMLPERLYELLITEWAALTGKDVSEIDPEF</sequence>
<name>A0A543AFD8_9MICC</name>
<organism evidence="1 2">
    <name type="scientific">Enteractinococcus coprophilus</name>
    <dbReference type="NCBI Taxonomy" id="1027633"/>
    <lineage>
        <taxon>Bacteria</taxon>
        <taxon>Bacillati</taxon>
        <taxon>Actinomycetota</taxon>
        <taxon>Actinomycetes</taxon>
        <taxon>Micrococcales</taxon>
        <taxon>Micrococcaceae</taxon>
    </lineage>
</organism>
<comment type="caution">
    <text evidence="1">The sequence shown here is derived from an EMBL/GenBank/DDBJ whole genome shotgun (WGS) entry which is preliminary data.</text>
</comment>
<evidence type="ECO:0000313" key="1">
    <source>
        <dbReference type="EMBL" id="TQL71289.1"/>
    </source>
</evidence>
<dbReference type="AlphaFoldDB" id="A0A543AFD8"/>
<protein>
    <submittedName>
        <fullName evidence="1">Uncharacterized protein</fullName>
    </submittedName>
</protein>